<dbReference type="EMBL" id="ASGP02000007">
    <property type="protein sequence ID" value="KAH9497129.1"/>
    <property type="molecule type" value="Genomic_DNA"/>
</dbReference>
<evidence type="ECO:0000256" key="5">
    <source>
        <dbReference type="ARBA" id="ARBA00022840"/>
    </source>
</evidence>
<dbReference type="EMBL" id="SDOV01000002">
    <property type="protein sequence ID" value="KAH7643852.1"/>
    <property type="molecule type" value="Genomic_DNA"/>
</dbReference>
<dbReference type="InterPro" id="IPR011035">
    <property type="entry name" value="Ribosomal_bL25/Gln-tRNA_synth"/>
</dbReference>
<dbReference type="InterPro" id="IPR007639">
    <property type="entry name" value="Gln-tRNA-synth_Ib_RNA-bd_N"/>
</dbReference>
<feature type="domain" description="Glutamyl/glutaminyl-tRNA synthetase class Ib catalytic" evidence="13">
    <location>
        <begin position="257"/>
        <end position="555"/>
    </location>
</feature>
<accession>A0A922KVX3</accession>
<reference evidence="18" key="2">
    <citation type="submission" date="2020-06" db="EMBL/GenBank/DDBJ databases">
        <authorList>
            <person name="Ji K."/>
            <person name="Li J."/>
        </authorList>
    </citation>
    <scope>NUCLEOTIDE SEQUENCE</scope>
    <source>
        <strain evidence="18">JKM2019</strain>
        <tissue evidence="18">Whole body</tissue>
    </source>
</reference>
<dbReference type="FunFam" id="2.40.240.10:FF:000008">
    <property type="entry name" value="probable glutamine--tRNA ligase"/>
    <property type="match status" value="1"/>
</dbReference>
<dbReference type="SUPFAM" id="SSF52374">
    <property type="entry name" value="Nucleotidylyl transferase"/>
    <property type="match status" value="1"/>
</dbReference>
<dbReference type="FunFam" id="2.40.240.10:FF:000007">
    <property type="entry name" value="Glutamine--tRNA ligase"/>
    <property type="match status" value="1"/>
</dbReference>
<dbReference type="Gene3D" id="2.40.240.10">
    <property type="entry name" value="Ribosomal Protein L25, Chain P"/>
    <property type="match status" value="2"/>
</dbReference>
<comment type="catalytic activity">
    <reaction evidence="9">
        <text>tRNA(Gln) + L-glutamine + ATP = L-glutaminyl-tRNA(Gln) + AMP + diphosphate</text>
        <dbReference type="Rhea" id="RHEA:20121"/>
        <dbReference type="Rhea" id="RHEA-COMP:9662"/>
        <dbReference type="Rhea" id="RHEA-COMP:9681"/>
        <dbReference type="ChEBI" id="CHEBI:30616"/>
        <dbReference type="ChEBI" id="CHEBI:33019"/>
        <dbReference type="ChEBI" id="CHEBI:58359"/>
        <dbReference type="ChEBI" id="CHEBI:78442"/>
        <dbReference type="ChEBI" id="CHEBI:78521"/>
        <dbReference type="ChEBI" id="CHEBI:456215"/>
        <dbReference type="EC" id="6.1.1.18"/>
    </reaction>
</comment>
<dbReference type="GO" id="GO:0006425">
    <property type="term" value="P:glutaminyl-tRNA aminoacylation"/>
    <property type="evidence" value="ECO:0007669"/>
    <property type="project" value="InterPro"/>
</dbReference>
<dbReference type="PANTHER" id="PTHR43097:SF4">
    <property type="entry name" value="GLUTAMINE--TRNA LIGASE"/>
    <property type="match status" value="1"/>
</dbReference>
<feature type="domain" description="Glutaminyl-tRNA synthetase class Ib non-specific RNA-binding" evidence="15">
    <location>
        <begin position="170"/>
        <end position="246"/>
    </location>
</feature>
<dbReference type="InterPro" id="IPR049437">
    <property type="entry name" value="tRNA-synt_1c_C2"/>
</dbReference>
<keyword evidence="6 11" id="KW-0648">Protein biosynthesis</keyword>
<dbReference type="Pfam" id="PF04557">
    <property type="entry name" value="tRNA_synt_1c_R2"/>
    <property type="match status" value="1"/>
</dbReference>
<feature type="compositionally biased region" description="Basic and acidic residues" evidence="12">
    <location>
        <begin position="186"/>
        <end position="203"/>
    </location>
</feature>
<dbReference type="Gene3D" id="3.40.50.620">
    <property type="entry name" value="HUPs"/>
    <property type="match status" value="1"/>
</dbReference>
<dbReference type="Proteomes" id="UP000828236">
    <property type="component" value="Unassembled WGS sequence"/>
</dbReference>
<evidence type="ECO:0000259" key="15">
    <source>
        <dbReference type="Pfam" id="PF04557"/>
    </source>
</evidence>
<dbReference type="Gene3D" id="1.10.8.1290">
    <property type="entry name" value="Glutaminyl-tRNA synthetase, non-specific RNA binding region part 1, domain 1"/>
    <property type="match status" value="1"/>
</dbReference>
<dbReference type="NCBIfam" id="TIGR00440">
    <property type="entry name" value="glnS"/>
    <property type="match status" value="1"/>
</dbReference>
<reference evidence="19" key="4">
    <citation type="journal article" date="2022" name="Res Sq">
        <title>Comparative Genomics Reveals Insights into the Divergent Evolution of Astigmatic Mites and Household Pest Adaptations.</title>
        <authorList>
            <person name="Xiong Q."/>
            <person name="Wan A.T.-Y."/>
            <person name="Liu X.-Y."/>
            <person name="Fung C.S.-H."/>
            <person name="Xiao X."/>
            <person name="Malainual N."/>
            <person name="Hou J."/>
            <person name="Wang L."/>
            <person name="Wang M."/>
            <person name="Yang K."/>
            <person name="Cui Y."/>
            <person name="Leung E."/>
            <person name="Nong W."/>
            <person name="Shin S.-K."/>
            <person name="Au S."/>
            <person name="Jeong K.Y."/>
            <person name="Chew F.T."/>
            <person name="Hui J."/>
            <person name="Leung T.F."/>
            <person name="Tungtrongchitr A."/>
            <person name="Zhong N."/>
            <person name="Liu Z."/>
            <person name="Tsui S."/>
        </authorList>
    </citation>
    <scope>NUCLEOTIDE SEQUENCE</scope>
    <source>
        <strain evidence="19">Derf</strain>
        <tissue evidence="19">Whole organism</tissue>
    </source>
</reference>
<dbReference type="PANTHER" id="PTHR43097">
    <property type="entry name" value="GLUTAMINE-TRNA LIGASE"/>
    <property type="match status" value="1"/>
</dbReference>
<evidence type="ECO:0000313" key="20">
    <source>
        <dbReference type="Proteomes" id="UP000790347"/>
    </source>
</evidence>
<evidence type="ECO:0000259" key="16">
    <source>
        <dbReference type="Pfam" id="PF04558"/>
    </source>
</evidence>
<dbReference type="Gene3D" id="1.10.10.2420">
    <property type="match status" value="1"/>
</dbReference>
<dbReference type="Pfam" id="PF04558">
    <property type="entry name" value="tRNA_synt_1c_R1"/>
    <property type="match status" value="1"/>
</dbReference>
<evidence type="ECO:0000256" key="10">
    <source>
        <dbReference type="ARBA" id="ARBA00072317"/>
    </source>
</evidence>
<dbReference type="EC" id="6.1.1.18" evidence="2"/>
<dbReference type="GO" id="GO:0017101">
    <property type="term" value="C:aminoacyl-tRNA synthetase multienzyme complex"/>
    <property type="evidence" value="ECO:0007669"/>
    <property type="project" value="UniProtKB-ARBA"/>
</dbReference>
<evidence type="ECO:0000256" key="2">
    <source>
        <dbReference type="ARBA" id="ARBA00012836"/>
    </source>
</evidence>
<dbReference type="Pfam" id="PF03950">
    <property type="entry name" value="tRNA-synt_1c_C"/>
    <property type="match status" value="1"/>
</dbReference>
<evidence type="ECO:0000256" key="11">
    <source>
        <dbReference type="RuleBase" id="RU363037"/>
    </source>
</evidence>
<evidence type="ECO:0000259" key="13">
    <source>
        <dbReference type="Pfam" id="PF00749"/>
    </source>
</evidence>
<evidence type="ECO:0000256" key="3">
    <source>
        <dbReference type="ARBA" id="ARBA00022598"/>
    </source>
</evidence>
<reference evidence="19" key="1">
    <citation type="submission" date="2013-05" db="EMBL/GenBank/DDBJ databases">
        <authorList>
            <person name="Yim A.K.Y."/>
            <person name="Chan T.F."/>
            <person name="Ji K.M."/>
            <person name="Liu X.Y."/>
            <person name="Zhou J.W."/>
            <person name="Li R.Q."/>
            <person name="Yang K.Y."/>
            <person name="Li J."/>
            <person name="Li M."/>
            <person name="Law P.T.W."/>
            <person name="Wu Y.L."/>
            <person name="Cai Z.L."/>
            <person name="Qin H."/>
            <person name="Bao Y."/>
            <person name="Leung R.K.K."/>
            <person name="Ng P.K.S."/>
            <person name="Zou J."/>
            <person name="Zhong X.J."/>
            <person name="Ran P.X."/>
            <person name="Zhong N.S."/>
            <person name="Liu Z.G."/>
            <person name="Tsui S.K.W."/>
        </authorList>
    </citation>
    <scope>NUCLEOTIDE SEQUENCE</scope>
    <source>
        <strain evidence="19">Derf</strain>
        <tissue evidence="19">Whole organism</tissue>
    </source>
</reference>
<dbReference type="Pfam" id="PF20974">
    <property type="entry name" value="tRNA-synt_1c_C2"/>
    <property type="match status" value="1"/>
</dbReference>
<dbReference type="InterPro" id="IPR042558">
    <property type="entry name" value="Gln-tRNA-synth_Ib_RNA-bd_N_1"/>
</dbReference>
<feature type="domain" description="Glutaminyl-tRNA synthetase class Ib non-specific RNA-binding" evidence="16">
    <location>
        <begin position="9"/>
        <end position="167"/>
    </location>
</feature>
<keyword evidence="5 11" id="KW-0067">ATP-binding</keyword>
<dbReference type="OrthoDB" id="10250478at2759"/>
<dbReference type="FunFam" id="3.90.800.10:FF:000001">
    <property type="entry name" value="Glutamine--tRNA ligase"/>
    <property type="match status" value="1"/>
</dbReference>
<dbReference type="InterPro" id="IPR050132">
    <property type="entry name" value="Gln/Glu-tRNA_Ligase"/>
</dbReference>
<comment type="similarity">
    <text evidence="1 11">Belongs to the class-I aminoacyl-tRNA synthetase family.</text>
</comment>
<sequence length="773" mass="89244">MSSDEEIRNHLLWLGLADDKVKDTIKNESLTKLLMEMIATLRQNIDPNSKNLDRNIGKLVYQAATTSKAQIRHHLPMIIEYIAKEKIDSEPKLSAAIEYLLTNPTSVDMKEFETNAGVDVVITTEQISQAVANEIEKNHQELIQKRYRFNVGIIITEARKALKFADGKAIKTEADKQIQKLLGPKTEQDMAKPKKEKQPKPSKEIITKEEECRDIIELLRRVNFHGIGENYKTDGYVITSNTMRLLAEHCKAVNGRVRTRFPPEPNGILHIGHAKAININFGYAEAHGGDCILRYDDTNPEKEEERFVHSIRDMVEWLGYRPYQITYSSDYFDQLYELAVKLIKRGLAYVCHQKPEELKGFNPPPSPWRDRTIDENLQLFEAMKSGKIGEGEATLRMKYTMEEGKVDPVAYRIKMAAHHRTGREWCIYPTYDFTHCLVDSMENITHSLCTKEFQTRRSAYYWLCNSLDVYCPVQWEYGRLNVYYTVVSKRKIAKLIDEGIVDDWDDPRLFTLTALRRRGYPSAAIRMFCAQMGLTGANTAVDPVMLEAAVRDVLNTTAPRAMAVLQPLRVIIVNMPQKSTPTYLEIPDFPADSNSAKHTIPFDREIFIEHDDFRSDDSDPDFRRLTPRQLVGLRYANCAIRLKQIHRRTDDDKQIDYIEVEYEPIDQLKEKPRAFIHWVSHPLHAEVRLYERLFNHKNPEDPNEVPGGFISDCNRNAKTIIPFALVDISVKYGQIYQQFQFERLGFFSVDTDSSVGRLVFNRTVSLKESFTKT</sequence>
<dbReference type="InterPro" id="IPR007638">
    <property type="entry name" value="Gln-tRNA-synth_Ib_RNA-bd_2"/>
</dbReference>
<comment type="caution">
    <text evidence="19">The sequence shown here is derived from an EMBL/GenBank/DDBJ whole genome shotgun (WGS) entry which is preliminary data.</text>
</comment>
<dbReference type="InterPro" id="IPR042559">
    <property type="entry name" value="Gln-tRNA-synth_Ib_RNA-bd_N_2"/>
</dbReference>
<feature type="domain" description="tRNA synthetases class I (E and Q) anti-codon binding" evidence="17">
    <location>
        <begin position="675"/>
        <end position="750"/>
    </location>
</feature>
<evidence type="ECO:0000259" key="14">
    <source>
        <dbReference type="Pfam" id="PF03950"/>
    </source>
</evidence>
<dbReference type="PRINTS" id="PR00987">
    <property type="entry name" value="TRNASYNTHGLU"/>
</dbReference>
<dbReference type="FunFam" id="3.40.50.620:FF:000037">
    <property type="entry name" value="Glutamine--tRNA ligase cytoplasmic"/>
    <property type="match status" value="1"/>
</dbReference>
<dbReference type="InterPro" id="IPR020058">
    <property type="entry name" value="Glu/Gln-tRNA-synth_Ib_cat-dom"/>
</dbReference>
<protein>
    <recommendedName>
        <fullName evidence="10">Probable glutamine--tRNA ligase</fullName>
        <ecNumber evidence="2">6.1.1.18</ecNumber>
    </recommendedName>
    <alternativeName>
        <fullName evidence="8">Glutaminyl-tRNA synthetase</fullName>
    </alternativeName>
</protein>
<dbReference type="InterPro" id="IPR000924">
    <property type="entry name" value="Glu/Gln-tRNA-synth"/>
</dbReference>
<dbReference type="CDD" id="cd00807">
    <property type="entry name" value="GlnRS_core"/>
    <property type="match status" value="1"/>
</dbReference>
<dbReference type="GO" id="GO:0005524">
    <property type="term" value="F:ATP binding"/>
    <property type="evidence" value="ECO:0007669"/>
    <property type="project" value="UniProtKB-KW"/>
</dbReference>
<evidence type="ECO:0000256" key="8">
    <source>
        <dbReference type="ARBA" id="ARBA00030466"/>
    </source>
</evidence>
<gene>
    <name evidence="19" type="ORF">DERF_013136</name>
    <name evidence="18" type="ORF">HUG17_6214</name>
</gene>
<dbReference type="InterPro" id="IPR020059">
    <property type="entry name" value="Glu/Gln-tRNA-synth_Ib_codon-bd"/>
</dbReference>
<dbReference type="FunFam" id="1.10.10.2420:FF:000001">
    <property type="entry name" value="Glutamine--tRNA ligase cytoplasmic"/>
    <property type="match status" value="1"/>
</dbReference>
<evidence type="ECO:0000313" key="19">
    <source>
        <dbReference type="EMBL" id="KAH9497129.1"/>
    </source>
</evidence>
<dbReference type="GO" id="GO:0005829">
    <property type="term" value="C:cytosol"/>
    <property type="evidence" value="ECO:0007669"/>
    <property type="project" value="TreeGrafter"/>
</dbReference>
<dbReference type="InterPro" id="IPR020056">
    <property type="entry name" value="Rbsml_bL25/Gln-tRNA_synth_N"/>
</dbReference>
<dbReference type="GO" id="GO:0004819">
    <property type="term" value="F:glutamine-tRNA ligase activity"/>
    <property type="evidence" value="ECO:0007669"/>
    <property type="project" value="UniProtKB-EC"/>
</dbReference>
<dbReference type="FunFam" id="1.10.8.1290:FF:000002">
    <property type="entry name" value="Glutamine--tRNA ligase cytoplasmic"/>
    <property type="match status" value="1"/>
</dbReference>
<keyword evidence="7 11" id="KW-0030">Aminoacyl-tRNA synthetase</keyword>
<proteinExistence type="inferred from homology"/>
<evidence type="ECO:0000256" key="12">
    <source>
        <dbReference type="SAM" id="MobiDB-lite"/>
    </source>
</evidence>
<feature type="region of interest" description="Disordered" evidence="12">
    <location>
        <begin position="182"/>
        <end position="203"/>
    </location>
</feature>
<reference evidence="18" key="3">
    <citation type="journal article" date="2021" name="World Allergy Organ. J.">
        <title>Chromosome-level assembly of Dermatophagoides farinae genome and transcriptome reveals two novel allergens Der f 37 and Der f 39.</title>
        <authorList>
            <person name="Chen J."/>
            <person name="Cai Z."/>
            <person name="Fan D."/>
            <person name="Hu J."/>
            <person name="Hou Y."/>
            <person name="He Y."/>
            <person name="Zhang Z."/>
            <person name="Zhao Z."/>
            <person name="Gao P."/>
            <person name="Hu W."/>
            <person name="Sun J."/>
            <person name="Li J."/>
            <person name="Ji K."/>
        </authorList>
    </citation>
    <scope>NUCLEOTIDE SEQUENCE</scope>
    <source>
        <strain evidence="18">JKM2019</strain>
    </source>
</reference>
<dbReference type="InterPro" id="IPR004514">
    <property type="entry name" value="Gln-tRNA-synth"/>
</dbReference>
<organism evidence="19 20">
    <name type="scientific">Dermatophagoides farinae</name>
    <name type="common">American house dust mite</name>
    <dbReference type="NCBI Taxonomy" id="6954"/>
    <lineage>
        <taxon>Eukaryota</taxon>
        <taxon>Metazoa</taxon>
        <taxon>Ecdysozoa</taxon>
        <taxon>Arthropoda</taxon>
        <taxon>Chelicerata</taxon>
        <taxon>Arachnida</taxon>
        <taxon>Acari</taxon>
        <taxon>Acariformes</taxon>
        <taxon>Sarcoptiformes</taxon>
        <taxon>Astigmata</taxon>
        <taxon>Psoroptidia</taxon>
        <taxon>Analgoidea</taxon>
        <taxon>Pyroglyphidae</taxon>
        <taxon>Dermatophagoidinae</taxon>
        <taxon>Dermatophagoides</taxon>
    </lineage>
</organism>
<keyword evidence="20" id="KW-1185">Reference proteome</keyword>
<evidence type="ECO:0000256" key="7">
    <source>
        <dbReference type="ARBA" id="ARBA00023146"/>
    </source>
</evidence>
<keyword evidence="3 11" id="KW-0436">Ligase</keyword>
<evidence type="ECO:0000256" key="1">
    <source>
        <dbReference type="ARBA" id="ARBA00005594"/>
    </source>
</evidence>
<dbReference type="SUPFAM" id="SSF50715">
    <property type="entry name" value="Ribosomal protein L25-like"/>
    <property type="match status" value="1"/>
</dbReference>
<dbReference type="Proteomes" id="UP000790347">
    <property type="component" value="Unassembled WGS sequence"/>
</dbReference>
<evidence type="ECO:0000256" key="9">
    <source>
        <dbReference type="ARBA" id="ARBA00048270"/>
    </source>
</evidence>
<feature type="domain" description="Glutamyl/glutaminyl-tRNA synthetase class Ib anti-codon binding" evidence="14">
    <location>
        <begin position="558"/>
        <end position="662"/>
    </location>
</feature>
<dbReference type="Pfam" id="PF00749">
    <property type="entry name" value="tRNA-synt_1c"/>
    <property type="match status" value="1"/>
</dbReference>
<evidence type="ECO:0000313" key="18">
    <source>
        <dbReference type="EMBL" id="KAH7643852.1"/>
    </source>
</evidence>
<evidence type="ECO:0000259" key="17">
    <source>
        <dbReference type="Pfam" id="PF20974"/>
    </source>
</evidence>
<dbReference type="InterPro" id="IPR014729">
    <property type="entry name" value="Rossmann-like_a/b/a_fold"/>
</dbReference>
<dbReference type="PROSITE" id="PS00178">
    <property type="entry name" value="AA_TRNA_LIGASE_I"/>
    <property type="match status" value="1"/>
</dbReference>
<name>A0A922KVX3_DERFA</name>
<keyword evidence="4 11" id="KW-0547">Nucleotide-binding</keyword>
<evidence type="ECO:0000256" key="6">
    <source>
        <dbReference type="ARBA" id="ARBA00022917"/>
    </source>
</evidence>
<dbReference type="InterPro" id="IPR001412">
    <property type="entry name" value="aa-tRNA-synth_I_CS"/>
</dbReference>
<evidence type="ECO:0000256" key="4">
    <source>
        <dbReference type="ARBA" id="ARBA00022741"/>
    </source>
</evidence>
<dbReference type="AlphaFoldDB" id="A0A922KVX3"/>